<dbReference type="InterPro" id="IPR007364">
    <property type="entry name" value="SFM1-like"/>
</dbReference>
<proteinExistence type="predicted"/>
<dbReference type="Pfam" id="PF04252">
    <property type="entry name" value="SFM1-like"/>
    <property type="match status" value="1"/>
</dbReference>
<dbReference type="GO" id="GO:0035241">
    <property type="term" value="F:protein-arginine omega-N monomethyltransferase activity"/>
    <property type="evidence" value="ECO:0007669"/>
    <property type="project" value="TreeGrafter"/>
</dbReference>
<dbReference type="Proteomes" id="UP001063698">
    <property type="component" value="Chromosome"/>
</dbReference>
<gene>
    <name evidence="1" type="ORF">IPA_01480</name>
</gene>
<evidence type="ECO:0000313" key="2">
    <source>
        <dbReference type="Proteomes" id="UP001063698"/>
    </source>
</evidence>
<dbReference type="PANTHER" id="PTHR35517">
    <property type="entry name" value="PROTEIN ARGININE N-METHYLTRANSFERASE SFM1"/>
    <property type="match status" value="1"/>
</dbReference>
<accession>A0A977K904</accession>
<organism evidence="1 2">
    <name type="scientific">Ignicoccus pacificus DSM 13166</name>
    <dbReference type="NCBI Taxonomy" id="940294"/>
    <lineage>
        <taxon>Archaea</taxon>
        <taxon>Thermoproteota</taxon>
        <taxon>Thermoprotei</taxon>
        <taxon>Desulfurococcales</taxon>
        <taxon>Desulfurococcaceae</taxon>
        <taxon>Ignicoccus</taxon>
    </lineage>
</organism>
<keyword evidence="2" id="KW-1185">Reference proteome</keyword>
<dbReference type="EMBL" id="CP006868">
    <property type="protein sequence ID" value="UXD21222.1"/>
    <property type="molecule type" value="Genomic_DNA"/>
</dbReference>
<dbReference type="PANTHER" id="PTHR35517:SF1">
    <property type="entry name" value="PROTEIN ARGININE N-METHYLTRANSFERASE SFM1"/>
    <property type="match status" value="1"/>
</dbReference>
<name>A0A977K904_9CREN</name>
<dbReference type="AlphaFoldDB" id="A0A977K904"/>
<dbReference type="KEGG" id="ipc:IPA_01480"/>
<protein>
    <submittedName>
        <fullName evidence="1">Uncharacterized protein</fullName>
    </submittedName>
</protein>
<sequence length="193" mass="22151">MIVIENLEEPSEWLFIEYEHAFQLLGKDLLITNVKHPELKEFLRSLGIAFEERSVVEILGRLPRPWVVLDPKGKKALEPEEARGTVIVGGILGSHPPKGRTWRELTSRLPRDVLVRNIGEGQFTIDGACAVAYLISRGKRLEEIEIMKGLRVKMPSMPGMEGYEEIPYWYPVIDGKPFVSQKLIEYLKRTWLL</sequence>
<reference evidence="1" key="1">
    <citation type="submission" date="2013-11" db="EMBL/GenBank/DDBJ databases">
        <title>Comparative genomics of Ignicoccus.</title>
        <authorList>
            <person name="Podar M."/>
        </authorList>
    </citation>
    <scope>NUCLEOTIDE SEQUENCE</scope>
    <source>
        <strain evidence="1">DSM 13166</strain>
    </source>
</reference>
<evidence type="ECO:0000313" key="1">
    <source>
        <dbReference type="EMBL" id="UXD21222.1"/>
    </source>
</evidence>